<dbReference type="InterPro" id="IPR045819">
    <property type="entry name" value="TTC7_N"/>
</dbReference>
<feature type="region of interest" description="Disordered" evidence="1">
    <location>
        <begin position="1"/>
        <end position="25"/>
    </location>
</feature>
<evidence type="ECO:0000259" key="2">
    <source>
        <dbReference type="Pfam" id="PF19440"/>
    </source>
</evidence>
<dbReference type="Pfam" id="PF19440">
    <property type="entry name" value="TTC7_N"/>
    <property type="match status" value="1"/>
</dbReference>
<organism evidence="3 4">
    <name type="scientific">Cervus elaphus hippelaphus</name>
    <name type="common">European red deer</name>
    <dbReference type="NCBI Taxonomy" id="46360"/>
    <lineage>
        <taxon>Eukaryota</taxon>
        <taxon>Metazoa</taxon>
        <taxon>Chordata</taxon>
        <taxon>Craniata</taxon>
        <taxon>Vertebrata</taxon>
        <taxon>Euteleostomi</taxon>
        <taxon>Mammalia</taxon>
        <taxon>Eutheria</taxon>
        <taxon>Laurasiatheria</taxon>
        <taxon>Artiodactyla</taxon>
        <taxon>Ruminantia</taxon>
        <taxon>Pecora</taxon>
        <taxon>Cervidae</taxon>
        <taxon>Cervinae</taxon>
        <taxon>Cervus</taxon>
    </lineage>
</organism>
<evidence type="ECO:0000313" key="3">
    <source>
        <dbReference type="EMBL" id="OWK09359.1"/>
    </source>
</evidence>
<dbReference type="PANTHER" id="PTHR23083:SF365">
    <property type="entry name" value="TETRATRICOPEPTIDE REPEAT PROTEIN 7B"/>
    <property type="match status" value="1"/>
</dbReference>
<gene>
    <name evidence="3" type="ORF">Celaphus_00005889</name>
</gene>
<dbReference type="GO" id="GO:0046854">
    <property type="term" value="P:phosphatidylinositol phosphate biosynthetic process"/>
    <property type="evidence" value="ECO:0007669"/>
    <property type="project" value="TreeGrafter"/>
</dbReference>
<dbReference type="OrthoDB" id="29013at2759"/>
<dbReference type="GO" id="GO:0072659">
    <property type="term" value="P:protein localization to plasma membrane"/>
    <property type="evidence" value="ECO:0007669"/>
    <property type="project" value="TreeGrafter"/>
</dbReference>
<feature type="compositionally biased region" description="Polar residues" evidence="1">
    <location>
        <begin position="1"/>
        <end position="10"/>
    </location>
</feature>
<accession>A0A212CTM6</accession>
<comment type="caution">
    <text evidence="3">The sequence shown here is derived from an EMBL/GenBank/DDBJ whole genome shotgun (WGS) entry which is preliminary data.</text>
</comment>
<protein>
    <recommendedName>
        <fullName evidence="2">Tetratricopeptide repeat protein 7 N-terminal domain-containing protein</fullName>
    </recommendedName>
</protein>
<proteinExistence type="predicted"/>
<feature type="region of interest" description="Disordered" evidence="1">
    <location>
        <begin position="82"/>
        <end position="109"/>
    </location>
</feature>
<feature type="compositionally biased region" description="Low complexity" evidence="1">
    <location>
        <begin position="86"/>
        <end position="109"/>
    </location>
</feature>
<reference evidence="3 4" key="1">
    <citation type="journal article" date="2018" name="Mol. Genet. Genomics">
        <title>The red deer Cervus elaphus genome CerEla1.0: sequencing, annotating, genes, and chromosomes.</title>
        <authorList>
            <person name="Bana N.A."/>
            <person name="Nyiri A."/>
            <person name="Nagy J."/>
            <person name="Frank K."/>
            <person name="Nagy T."/>
            <person name="Steger V."/>
            <person name="Schiller M."/>
            <person name="Lakatos P."/>
            <person name="Sugar L."/>
            <person name="Horn P."/>
            <person name="Barta E."/>
            <person name="Orosz L."/>
        </authorList>
    </citation>
    <scope>NUCLEOTIDE SEQUENCE [LARGE SCALE GENOMIC DNA]</scope>
    <source>
        <strain evidence="3">Hungarian</strain>
    </source>
</reference>
<keyword evidence="4" id="KW-1185">Reference proteome</keyword>
<name>A0A212CTM6_CEREH</name>
<dbReference type="PANTHER" id="PTHR23083">
    <property type="entry name" value="TETRATRICOPEPTIDE REPEAT PROTEIN, TPR"/>
    <property type="match status" value="1"/>
</dbReference>
<evidence type="ECO:0000256" key="1">
    <source>
        <dbReference type="SAM" id="MobiDB-lite"/>
    </source>
</evidence>
<dbReference type="AlphaFoldDB" id="A0A212CTM6"/>
<dbReference type="EMBL" id="MKHE01000012">
    <property type="protein sequence ID" value="OWK09359.1"/>
    <property type="molecule type" value="Genomic_DNA"/>
</dbReference>
<dbReference type="InterPro" id="IPR051722">
    <property type="entry name" value="Endocytosis_PI4K-reg_protein"/>
</dbReference>
<dbReference type="Proteomes" id="UP000242450">
    <property type="component" value="Chromosome 12"/>
</dbReference>
<feature type="domain" description="Tetratricopeptide repeat protein 7 N-terminal" evidence="2">
    <location>
        <begin position="25"/>
        <end position="86"/>
    </location>
</feature>
<evidence type="ECO:0000313" key="4">
    <source>
        <dbReference type="Proteomes" id="UP000242450"/>
    </source>
</evidence>
<sequence length="109" mass="11540">MRPSEDSSNVHPPGGTHSVPMTSWNGSSEFLQESSLVLAKLHYVEGDYEGALSLYARVGLEDWPLTGVPPYRLRMAADAYATQGEAAPRSAGGAPALAARASGPSRRAR</sequence>
<dbReference type="GO" id="GO:0005886">
    <property type="term" value="C:plasma membrane"/>
    <property type="evidence" value="ECO:0007669"/>
    <property type="project" value="TreeGrafter"/>
</dbReference>